<name>A0AAV4VAE8_CAEEX</name>
<proteinExistence type="predicted"/>
<sequence length="88" mass="9607">MGNGILNSSRNDYHCDGTCNCVQNVPLFRAFVKNTSNDSLHLNNGPTHLEKSELSLIKTLGSGRKCIMSPNNREWIITDDLANVSASG</sequence>
<accession>A0AAV4VAE8</accession>
<evidence type="ECO:0000313" key="2">
    <source>
        <dbReference type="Proteomes" id="UP001054945"/>
    </source>
</evidence>
<comment type="caution">
    <text evidence="1">The sequence shown here is derived from an EMBL/GenBank/DDBJ whole genome shotgun (WGS) entry which is preliminary data.</text>
</comment>
<dbReference type="EMBL" id="BPLR01014188">
    <property type="protein sequence ID" value="GIY67028.1"/>
    <property type="molecule type" value="Genomic_DNA"/>
</dbReference>
<dbReference type="AlphaFoldDB" id="A0AAV4VAE8"/>
<protein>
    <submittedName>
        <fullName evidence="1">Uncharacterized protein</fullName>
    </submittedName>
</protein>
<dbReference type="Proteomes" id="UP001054945">
    <property type="component" value="Unassembled WGS sequence"/>
</dbReference>
<gene>
    <name evidence="1" type="ORF">CEXT_745311</name>
</gene>
<organism evidence="1 2">
    <name type="scientific">Caerostris extrusa</name>
    <name type="common">Bark spider</name>
    <name type="synonym">Caerostris bankana</name>
    <dbReference type="NCBI Taxonomy" id="172846"/>
    <lineage>
        <taxon>Eukaryota</taxon>
        <taxon>Metazoa</taxon>
        <taxon>Ecdysozoa</taxon>
        <taxon>Arthropoda</taxon>
        <taxon>Chelicerata</taxon>
        <taxon>Arachnida</taxon>
        <taxon>Araneae</taxon>
        <taxon>Araneomorphae</taxon>
        <taxon>Entelegynae</taxon>
        <taxon>Araneoidea</taxon>
        <taxon>Araneidae</taxon>
        <taxon>Caerostris</taxon>
    </lineage>
</organism>
<reference evidence="1 2" key="1">
    <citation type="submission" date="2021-06" db="EMBL/GenBank/DDBJ databases">
        <title>Caerostris extrusa draft genome.</title>
        <authorList>
            <person name="Kono N."/>
            <person name="Arakawa K."/>
        </authorList>
    </citation>
    <scope>NUCLEOTIDE SEQUENCE [LARGE SCALE GENOMIC DNA]</scope>
</reference>
<evidence type="ECO:0000313" key="1">
    <source>
        <dbReference type="EMBL" id="GIY67028.1"/>
    </source>
</evidence>
<keyword evidence="2" id="KW-1185">Reference proteome</keyword>